<dbReference type="AlphaFoldDB" id="A0AAV5GCG8"/>
<organism evidence="1 2">
    <name type="scientific">Corynebacterium ammoniagenes</name>
    <name type="common">Brevibacterium ammoniagenes</name>
    <dbReference type="NCBI Taxonomy" id="1697"/>
    <lineage>
        <taxon>Bacteria</taxon>
        <taxon>Bacillati</taxon>
        <taxon>Actinomycetota</taxon>
        <taxon>Actinomycetes</taxon>
        <taxon>Mycobacteriales</taxon>
        <taxon>Corynebacteriaceae</taxon>
        <taxon>Corynebacterium</taxon>
    </lineage>
</organism>
<evidence type="ECO:0000313" key="1">
    <source>
        <dbReference type="EMBL" id="GJN43770.1"/>
    </source>
</evidence>
<comment type="caution">
    <text evidence="1">The sequence shown here is derived from an EMBL/GenBank/DDBJ whole genome shotgun (WGS) entry which is preliminary data.</text>
</comment>
<accession>A0AAV5GCG8</accession>
<reference evidence="1" key="1">
    <citation type="submission" date="2021-12" db="EMBL/GenBank/DDBJ databases">
        <title>Draft genome sequence of Corynebacterium ammoniagenes strain T-723.</title>
        <authorList>
            <person name="Matsuzawa M."/>
            <person name="Hiratani M."/>
            <person name="Abe I."/>
            <person name="Tsuji Y."/>
            <person name="Nakamura J."/>
        </authorList>
    </citation>
    <scope>NUCLEOTIDE SEQUENCE</scope>
    <source>
        <strain evidence="1">T-723</strain>
    </source>
</reference>
<sequence>MGRGYRRFHHACIPERYDFCGQPRAELKAHEQSLIALSAYGSSASDAALPAPLEHEIFGRHGVAELHDVLGVNYTNCDD</sequence>
<dbReference type="Proteomes" id="UP001054925">
    <property type="component" value="Unassembled WGS sequence"/>
</dbReference>
<name>A0AAV5GCG8_CORAM</name>
<evidence type="ECO:0000313" key="2">
    <source>
        <dbReference type="Proteomes" id="UP001054925"/>
    </source>
</evidence>
<protein>
    <submittedName>
        <fullName evidence="1">Uncharacterized protein</fullName>
    </submittedName>
</protein>
<proteinExistence type="predicted"/>
<gene>
    <name evidence="1" type="ORF">CAT723_22490</name>
</gene>
<dbReference type="EMBL" id="BQKK01000007">
    <property type="protein sequence ID" value="GJN43770.1"/>
    <property type="molecule type" value="Genomic_DNA"/>
</dbReference>